<evidence type="ECO:0000313" key="2">
    <source>
        <dbReference type="Proteomes" id="UP001238088"/>
    </source>
</evidence>
<accession>A0ABU0ABS2</accession>
<name>A0ABU0ABS2_9BACI</name>
<reference evidence="1 2" key="1">
    <citation type="submission" date="2023-07" db="EMBL/GenBank/DDBJ databases">
        <title>Genomic Encyclopedia of Type Strains, Phase IV (KMG-IV): sequencing the most valuable type-strain genomes for metagenomic binning, comparative biology and taxonomic classification.</title>
        <authorList>
            <person name="Goeker M."/>
        </authorList>
    </citation>
    <scope>NUCLEOTIDE SEQUENCE [LARGE SCALE GENOMIC DNA]</scope>
    <source>
        <strain evidence="1 2">DSM 23494</strain>
    </source>
</reference>
<dbReference type="RefSeq" id="WP_307470839.1">
    <property type="nucleotide sequence ID" value="NZ_JAUSUB010000001.1"/>
</dbReference>
<sequence>MPIYNKLVRDHIPHIIEKTGKKYTAKTLDDGEYINALKNKSLEELQEYFNTENHAYAIEELADVLEIIHALARYHGASNDQLEDIRLQKAKKRGGFNDKIYLIEVED</sequence>
<dbReference type="CDD" id="cd11532">
    <property type="entry name" value="NTP-PPase_COG4997"/>
    <property type="match status" value="1"/>
</dbReference>
<proteinExistence type="predicted"/>
<gene>
    <name evidence="1" type="ORF">J2S17_000106</name>
</gene>
<dbReference type="EMBL" id="JAUSUB010000001">
    <property type="protein sequence ID" value="MDQ0268237.1"/>
    <property type="molecule type" value="Genomic_DNA"/>
</dbReference>
<organism evidence="1 2">
    <name type="scientific">Cytobacillus purgationiresistens</name>
    <dbReference type="NCBI Taxonomy" id="863449"/>
    <lineage>
        <taxon>Bacteria</taxon>
        <taxon>Bacillati</taxon>
        <taxon>Bacillota</taxon>
        <taxon>Bacilli</taxon>
        <taxon>Bacillales</taxon>
        <taxon>Bacillaceae</taxon>
        <taxon>Cytobacillus</taxon>
    </lineage>
</organism>
<keyword evidence="2" id="KW-1185">Reference proteome</keyword>
<dbReference type="InterPro" id="IPR038735">
    <property type="entry name" value="MSMEG_1276-like_NTP-PPase_dom"/>
</dbReference>
<evidence type="ECO:0000313" key="1">
    <source>
        <dbReference type="EMBL" id="MDQ0268237.1"/>
    </source>
</evidence>
<dbReference type="Proteomes" id="UP001238088">
    <property type="component" value="Unassembled WGS sequence"/>
</dbReference>
<protein>
    <submittedName>
        <fullName evidence="1">House-cleaning noncanonical NTP pyrophosphatase (MazG superfamily)</fullName>
    </submittedName>
</protein>
<dbReference type="SUPFAM" id="SSF101386">
    <property type="entry name" value="all-alpha NTP pyrophosphatases"/>
    <property type="match status" value="1"/>
</dbReference>
<comment type="caution">
    <text evidence="1">The sequence shown here is derived from an EMBL/GenBank/DDBJ whole genome shotgun (WGS) entry which is preliminary data.</text>
</comment>